<dbReference type="GO" id="GO:0016740">
    <property type="term" value="F:transferase activity"/>
    <property type="evidence" value="ECO:0007669"/>
    <property type="project" value="UniProtKB-KW"/>
</dbReference>
<dbReference type="Gene3D" id="3.40.50.300">
    <property type="entry name" value="P-loop containing nucleotide triphosphate hydrolases"/>
    <property type="match status" value="1"/>
</dbReference>
<keyword evidence="1" id="KW-0472">Membrane</keyword>
<keyword evidence="1" id="KW-0812">Transmembrane</keyword>
<evidence type="ECO:0000313" key="1">
    <source>
        <dbReference type="EMBL" id="CAK99763.1"/>
    </source>
</evidence>
<organism evidence="1">
    <name type="scientific">Spiroplasma citri</name>
    <dbReference type="NCBI Taxonomy" id="2133"/>
    <lineage>
        <taxon>Bacteria</taxon>
        <taxon>Bacillati</taxon>
        <taxon>Mycoplasmatota</taxon>
        <taxon>Mollicutes</taxon>
        <taxon>Entomoplasmatales</taxon>
        <taxon>Spiroplasmataceae</taxon>
        <taxon>Spiroplasma</taxon>
    </lineage>
</organism>
<sequence length="73" mass="8586">MYQQQGRKILAQLWSKNKIPIVVVGSGLYINALLKNYQFSDQGCDLLKTKEYEHVSNYALWEKLATNWSTREY</sequence>
<name>Q14L67_SPICI</name>
<keyword evidence="1" id="KW-0808">Transferase</keyword>
<dbReference type="Pfam" id="PF01715">
    <property type="entry name" value="IPPT"/>
    <property type="match status" value="1"/>
</dbReference>
<dbReference type="AlphaFoldDB" id="Q14L67"/>
<dbReference type="EMBL" id="AM285321">
    <property type="protein sequence ID" value="CAK99763.1"/>
    <property type="molecule type" value="Genomic_DNA"/>
</dbReference>
<accession>Q14L67</accession>
<protein>
    <submittedName>
        <fullName evidence="1">Hypothetical delta2-isopentenylpyrophosphate transferase n-terminal and c-terminal truncated transmembrane protein</fullName>
    </submittedName>
</protein>
<gene>
    <name evidence="1" type="primary">miaA</name>
    <name evidence="1" type="ORF">SPICI20_005</name>
</gene>
<dbReference type="InterPro" id="IPR027417">
    <property type="entry name" value="P-loop_NTPase"/>
</dbReference>
<proteinExistence type="predicted"/>
<reference evidence="1" key="1">
    <citation type="journal article" date="2010" name="Appl. Environ. Microbiol.">
        <title>Partial chromosome sequence of Spiroplasma citri reveals extensive viral invasion and important gene decay.</title>
        <authorList>
            <person name="Carle P."/>
            <person name="Saillard C."/>
            <person name="Carrere N."/>
            <person name="Carrere S."/>
            <person name="Duret S."/>
            <person name="Eveillard S."/>
            <person name="Gaurivaud P."/>
            <person name="Gourgues G."/>
            <person name="Gouzy J."/>
            <person name="Salar P."/>
            <person name="Verdin E."/>
            <person name="Breton M."/>
            <person name="Blanchard A."/>
            <person name="Laigret F."/>
            <person name="Bove J.M."/>
            <person name="Renaudin J."/>
            <person name="Foissac X."/>
        </authorList>
    </citation>
    <scope>NUCLEOTIDE SEQUENCE</scope>
    <source>
        <strain evidence="1">GII3-3X</strain>
    </source>
</reference>